<dbReference type="Gene3D" id="3.30.300.30">
    <property type="match status" value="1"/>
</dbReference>
<dbReference type="Gene3D" id="3.40.50.12780">
    <property type="entry name" value="N-terminal domain of ligase-like"/>
    <property type="match status" value="1"/>
</dbReference>
<evidence type="ECO:0000259" key="3">
    <source>
        <dbReference type="Pfam" id="PF00501"/>
    </source>
</evidence>
<evidence type="ECO:0000256" key="2">
    <source>
        <dbReference type="ARBA" id="ARBA00022598"/>
    </source>
</evidence>
<feature type="domain" description="AMP-dependent synthetase/ligase" evidence="3">
    <location>
        <begin position="8"/>
        <end position="363"/>
    </location>
</feature>
<proteinExistence type="inferred from homology"/>
<dbReference type="EMBL" id="RQXU01000023">
    <property type="protein sequence ID" value="RRH82835.1"/>
    <property type="molecule type" value="Genomic_DNA"/>
</dbReference>
<feature type="domain" description="AMP-binding enzyme C-terminal" evidence="4">
    <location>
        <begin position="413"/>
        <end position="488"/>
    </location>
</feature>
<dbReference type="GO" id="GO:0031956">
    <property type="term" value="F:medium-chain fatty acid-CoA ligase activity"/>
    <property type="evidence" value="ECO:0007669"/>
    <property type="project" value="TreeGrafter"/>
</dbReference>
<dbReference type="GO" id="GO:0006631">
    <property type="term" value="P:fatty acid metabolic process"/>
    <property type="evidence" value="ECO:0007669"/>
    <property type="project" value="TreeGrafter"/>
</dbReference>
<dbReference type="FunFam" id="3.30.300.30:FF:000008">
    <property type="entry name" value="2,3-dihydroxybenzoate-AMP ligase"/>
    <property type="match status" value="1"/>
</dbReference>
<dbReference type="PROSITE" id="PS00455">
    <property type="entry name" value="AMP_BINDING"/>
    <property type="match status" value="1"/>
</dbReference>
<evidence type="ECO:0000313" key="5">
    <source>
        <dbReference type="EMBL" id="RRH82835.1"/>
    </source>
</evidence>
<organism evidence="5 6">
    <name type="scientific">Variovorax beijingensis</name>
    <dbReference type="NCBI Taxonomy" id="2496117"/>
    <lineage>
        <taxon>Bacteria</taxon>
        <taxon>Pseudomonadati</taxon>
        <taxon>Pseudomonadota</taxon>
        <taxon>Betaproteobacteria</taxon>
        <taxon>Burkholderiales</taxon>
        <taxon>Comamonadaceae</taxon>
        <taxon>Variovorax</taxon>
    </lineage>
</organism>
<sequence>MYLTQGLHRALQRNPGMTALTHVGDAGVRRQTHAQMADGIARQAAALARRGIARGDRVALLAPNSDQLVRAILACWWLGAVACPLNIRWSTPELAHALHDSEASLLLVHESLRALAPADAPALAQLDALEDEGGALEPLPDTRTGGDALAAILYTGGTTGRSKGVMLSHANFWTASMARGAELNNAADSVSLLVAPLFHVAGLGRLVGQLIVGGGCVTMAQFRPAAVIDAIEEHRIGDIVVVPSMLQSLLDDPSFTPGRVRSLTRIAFGAAPMPPDLLDRALAAWPHAEFFQAYGLTETAGAVCINLPSNHRPEARALGRLNSVGRAGLGAEIIVADESGRELPRGQVGEVLARGPMVMQGYWRNPEATAAALQGGWLRTGDAGRMLPDGHLFIVDRLKDMIISGGENVYCAEVEAALRSHPQVRQAAVIGVPDARWGEAVHAAVVMADDARADADDLRAWCRERLAGYKCPRGISFLRELPLSAAGKVLKNVLRERLQA</sequence>
<dbReference type="RefSeq" id="WP_124961276.1">
    <property type="nucleotide sequence ID" value="NZ_RQXU01000023.1"/>
</dbReference>
<keyword evidence="2" id="KW-0436">Ligase</keyword>
<protein>
    <submittedName>
        <fullName evidence="5">AMP-dependent synthetase</fullName>
    </submittedName>
</protein>
<dbReference type="Pfam" id="PF13193">
    <property type="entry name" value="AMP-binding_C"/>
    <property type="match status" value="1"/>
</dbReference>
<evidence type="ECO:0000256" key="1">
    <source>
        <dbReference type="ARBA" id="ARBA00006432"/>
    </source>
</evidence>
<dbReference type="InterPro" id="IPR025110">
    <property type="entry name" value="AMP-bd_C"/>
</dbReference>
<evidence type="ECO:0000313" key="6">
    <source>
        <dbReference type="Proteomes" id="UP000271590"/>
    </source>
</evidence>
<comment type="similarity">
    <text evidence="1">Belongs to the ATP-dependent AMP-binding enzyme family.</text>
</comment>
<dbReference type="SUPFAM" id="SSF56801">
    <property type="entry name" value="Acetyl-CoA synthetase-like"/>
    <property type="match status" value="1"/>
</dbReference>
<reference evidence="5 6" key="1">
    <citation type="submission" date="2018-11" db="EMBL/GenBank/DDBJ databases">
        <title>The genome of Variovorax sp T529.</title>
        <authorList>
            <person name="Gao J."/>
        </authorList>
    </citation>
    <scope>NUCLEOTIDE SEQUENCE [LARGE SCALE GENOMIC DNA]</scope>
    <source>
        <strain evidence="5 6">T529</strain>
    </source>
</reference>
<comment type="caution">
    <text evidence="5">The sequence shown here is derived from an EMBL/GenBank/DDBJ whole genome shotgun (WGS) entry which is preliminary data.</text>
</comment>
<dbReference type="Pfam" id="PF00501">
    <property type="entry name" value="AMP-binding"/>
    <property type="match status" value="1"/>
</dbReference>
<dbReference type="InterPro" id="IPR020845">
    <property type="entry name" value="AMP-binding_CS"/>
</dbReference>
<dbReference type="InterPro" id="IPR045851">
    <property type="entry name" value="AMP-bd_C_sf"/>
</dbReference>
<dbReference type="Proteomes" id="UP000271590">
    <property type="component" value="Unassembled WGS sequence"/>
</dbReference>
<name>A0A3P3E8R9_9BURK</name>
<dbReference type="AlphaFoldDB" id="A0A3P3E8R9"/>
<dbReference type="InterPro" id="IPR000873">
    <property type="entry name" value="AMP-dep_synth/lig_dom"/>
</dbReference>
<dbReference type="PANTHER" id="PTHR43201">
    <property type="entry name" value="ACYL-COA SYNTHETASE"/>
    <property type="match status" value="1"/>
</dbReference>
<gene>
    <name evidence="5" type="ORF">EH244_26470</name>
</gene>
<dbReference type="PANTHER" id="PTHR43201:SF32">
    <property type="entry name" value="2-SUCCINYLBENZOATE--COA LIGASE, CHLOROPLASTIC_PEROXISOMAL"/>
    <property type="match status" value="1"/>
</dbReference>
<dbReference type="InterPro" id="IPR042099">
    <property type="entry name" value="ANL_N_sf"/>
</dbReference>
<evidence type="ECO:0000259" key="4">
    <source>
        <dbReference type="Pfam" id="PF13193"/>
    </source>
</evidence>
<accession>A0A3P3E8R9</accession>